<feature type="compositionally biased region" description="Basic and acidic residues" evidence="2">
    <location>
        <begin position="314"/>
        <end position="361"/>
    </location>
</feature>
<accession>A0A0G4H2L7</accession>
<protein>
    <submittedName>
        <fullName evidence="3">Uncharacterized protein</fullName>
    </submittedName>
</protein>
<feature type="compositionally biased region" description="Polar residues" evidence="2">
    <location>
        <begin position="507"/>
        <end position="516"/>
    </location>
</feature>
<feature type="region of interest" description="Disordered" evidence="2">
    <location>
        <begin position="1423"/>
        <end position="1473"/>
    </location>
</feature>
<feature type="region of interest" description="Disordered" evidence="2">
    <location>
        <begin position="314"/>
        <end position="585"/>
    </location>
</feature>
<feature type="compositionally biased region" description="Low complexity" evidence="2">
    <location>
        <begin position="645"/>
        <end position="655"/>
    </location>
</feature>
<feature type="compositionally biased region" description="Basic and acidic residues" evidence="2">
    <location>
        <begin position="796"/>
        <end position="806"/>
    </location>
</feature>
<feature type="compositionally biased region" description="Basic and acidic residues" evidence="2">
    <location>
        <begin position="531"/>
        <end position="541"/>
    </location>
</feature>
<feature type="compositionally biased region" description="Low complexity" evidence="2">
    <location>
        <begin position="785"/>
        <end position="794"/>
    </location>
</feature>
<feature type="coiled-coil region" evidence="1">
    <location>
        <begin position="1200"/>
        <end position="1234"/>
    </location>
</feature>
<feature type="compositionally biased region" description="Low complexity" evidence="2">
    <location>
        <begin position="462"/>
        <end position="501"/>
    </location>
</feature>
<feature type="region of interest" description="Disordered" evidence="2">
    <location>
        <begin position="1493"/>
        <end position="1570"/>
    </location>
</feature>
<feature type="compositionally biased region" description="Polar residues" evidence="2">
    <location>
        <begin position="1429"/>
        <end position="1443"/>
    </location>
</feature>
<feature type="compositionally biased region" description="Polar residues" evidence="2">
    <location>
        <begin position="1170"/>
        <end position="1179"/>
    </location>
</feature>
<feature type="region of interest" description="Disordered" evidence="2">
    <location>
        <begin position="614"/>
        <end position="846"/>
    </location>
</feature>
<feature type="compositionally biased region" description="Basic and acidic residues" evidence="2">
    <location>
        <begin position="1444"/>
        <end position="1457"/>
    </location>
</feature>
<organism evidence="3">
    <name type="scientific">Chromera velia CCMP2878</name>
    <dbReference type="NCBI Taxonomy" id="1169474"/>
    <lineage>
        <taxon>Eukaryota</taxon>
        <taxon>Sar</taxon>
        <taxon>Alveolata</taxon>
        <taxon>Colpodellida</taxon>
        <taxon>Chromeraceae</taxon>
        <taxon>Chromera</taxon>
    </lineage>
</organism>
<feature type="compositionally biased region" description="Low complexity" evidence="2">
    <location>
        <begin position="689"/>
        <end position="705"/>
    </location>
</feature>
<feature type="compositionally biased region" description="Polar residues" evidence="2">
    <location>
        <begin position="246"/>
        <end position="258"/>
    </location>
</feature>
<dbReference type="EMBL" id="CDMZ01001800">
    <property type="protein sequence ID" value="CEM37727.1"/>
    <property type="molecule type" value="Genomic_DNA"/>
</dbReference>
<gene>
    <name evidence="3" type="ORF">Cvel_24395</name>
</gene>
<feature type="compositionally biased region" description="Basic and acidic residues" evidence="2">
    <location>
        <begin position="382"/>
        <end position="461"/>
    </location>
</feature>
<feature type="compositionally biased region" description="Basic and acidic residues" evidence="2">
    <location>
        <begin position="713"/>
        <end position="732"/>
    </location>
</feature>
<evidence type="ECO:0000256" key="1">
    <source>
        <dbReference type="SAM" id="Coils"/>
    </source>
</evidence>
<feature type="compositionally biased region" description="Polar residues" evidence="2">
    <location>
        <begin position="542"/>
        <end position="557"/>
    </location>
</feature>
<evidence type="ECO:0000313" key="3">
    <source>
        <dbReference type="EMBL" id="CEM37727.1"/>
    </source>
</evidence>
<name>A0A0G4H2L7_9ALVE</name>
<proteinExistence type="predicted"/>
<keyword evidence="1" id="KW-0175">Coiled coil</keyword>
<feature type="compositionally biased region" description="Basic and acidic residues" evidence="2">
    <location>
        <begin position="769"/>
        <end position="784"/>
    </location>
</feature>
<feature type="compositionally biased region" description="Basic and acidic residues" evidence="2">
    <location>
        <begin position="975"/>
        <end position="985"/>
    </location>
</feature>
<feature type="coiled-coil region" evidence="1">
    <location>
        <begin position="152"/>
        <end position="207"/>
    </location>
</feature>
<feature type="region of interest" description="Disordered" evidence="2">
    <location>
        <begin position="1133"/>
        <end position="1191"/>
    </location>
</feature>
<feature type="compositionally biased region" description="Acidic residues" evidence="2">
    <location>
        <begin position="835"/>
        <end position="845"/>
    </location>
</feature>
<evidence type="ECO:0000256" key="2">
    <source>
        <dbReference type="SAM" id="MobiDB-lite"/>
    </source>
</evidence>
<dbReference type="VEuPathDB" id="CryptoDB:Cvel_24395"/>
<feature type="region of interest" description="Disordered" evidence="2">
    <location>
        <begin position="246"/>
        <end position="266"/>
    </location>
</feature>
<reference evidence="3" key="1">
    <citation type="submission" date="2014-11" db="EMBL/GenBank/DDBJ databases">
        <authorList>
            <person name="Otto D Thomas"/>
            <person name="Naeem Raeece"/>
        </authorList>
    </citation>
    <scope>NUCLEOTIDE SEQUENCE</scope>
</reference>
<sequence length="1599" mass="172545">MTDEIRMLFNVNVRQTMMGGWEEGVAGFSLALQFDVSLEITSADICISVLLQLDSMVALLMRQQAAVNSSSKAVHDFTMKFNKLRTQYLTELQFLRGQLSKVLDVAAERGVTMEDFENVTFFSTTWERDKGLPAEEDEDDEDDAGGDTFEQLRKARARVERLELHSETLMVESEERKRQLVEKQFQVRNLLGRIKDLEKKLHEQNNKPCEEFGIQTDFGPLPPDPDKLSIRPQVISFSIEAEFSQEALQKSQKNTTEAAQGGTRNPAVMNAQLEQLQRKLGSLKESLEKQQLKVAEEKERTEAVAREKEALQKEFDDFKEAQEAKEASLKTQRELESTTKSKGGNTKELREIKKKDERSEHSSSPSSSTAFKDAGDLGGKASSEENESRTDKASSVEKELSREKIEEEERAKMKEALKKEMDAERKKFEKEMKKEREAEEKRRKEREKEWEKQDKEREKANKAAAAAAIASQGKGPTGGSKTSSSEANSNSNSGSGSSKSNGGSGSARDSQTSSAVTKPPVELKQSGVQTDEPKEEDKTRQTIENQPASPAADTTQAHAPVEISPEKERPLQQSDGGPAREEELDEVASNFKSILDLFRTSFLDIMRAVSDGRDAPTEAKEAGAGGMFDKASASSGSSEGEGKSGEPSSKSENSGRSMDEKQQQQQRHSQSESVGGKGAGGLVEREPVSSSGSSSSFSSSSSSSSETLEAEEERASQHSNRDGDKSSNKEEKEEGDPSGSDKQAGSQVASGSGKESAVLSQSADQGSGGERKSAGKESEAKESGGKNSSSSASGDDPVHPEFRSGDEAGDGITLRSEGADGGGASVPTARKVPFESEEDDADASSEDLSLADLHRRHLRKALDFFGLSLESCQQCGAALESEHNGGAHEGHGTEGEIQQGVHGEGVGESPTRQQVSVPSPLTDVHRLNANSGLGQTGLVAGQHPGKRSFYAGKPVPIDTASEWGSPNMIAYPLGTEREHAPEGQRKDRRTRRQVTEGLEVTGNRITGGVGSMYPLGVSFVAFDKSVRSQPASARRSEGLEAEDALTEHGVDLDELEGSEIEFESGAPTADRLNLELILRSQTPRTATGAPLSVRVLGDDLAPSDGFSRLPEGPAEVALSGRAAIGKALTAAGALGERGPPVTPHRVSLHDPPSSPAAPSPFSRAMAEASSKMSLQTPQTAGGGSELMKSPSAVDRKRFSLLRENRLAQEHQQIAARLEAERVERERMLKDHMRRTLEVFKEISLGNVPKREPPSEVPVPRPLRLLEGRAIRGPSSSVVSEDAMTLRYEGQPSPETTAMTFRPEGGLPSSGCGGGGWPQYAHMMFLKRALQSEEGAVHCASLGTAMRGLSPLISRLHKAMDEELTKARERERELLTGALASATVEHGSPVLQSLEKCPRELLMARIIFLEQLLRHRLLKEKSGEIPTAAGGSSSPEAQPPISKQTGEKGEAKEGDANRKKGVSTQEIPHSRCDRHKPAQLTKLDLHANLLFAPPPATAGSSYCPPRMETKGSRRAGGGGETGARQSTDSAALPHTAGTTGGGKHPPTRSVRPFGGPVSVSPEKFRPSSCFAKKQRLQPLDVVDVQKRLSHSSSAGVRPHR</sequence>
<feature type="compositionally biased region" description="Polar residues" evidence="2">
    <location>
        <begin position="740"/>
        <end position="750"/>
    </location>
</feature>
<feature type="region of interest" description="Disordered" evidence="2">
    <location>
        <begin position="975"/>
        <end position="996"/>
    </location>
</feature>